<accession>A0AA91PZY8</accession>
<sequence length="312" mass="35463">MLRRSRSITQNAKAPKSLKPQQARQLIRRFHVLLKNKATIIKSLAREDASLTENNYKDILGKKYAAAYGQFKLTKHLEQFQPDGSWEKLVPMLARIDAEIDQRGGLHVYQMASTVGQNESRGGDSSKRLVAWFKELGRTARSSLEIGCLSADNAISTCGLFGTVTRIDLNSQNPKIEQQDFMQRPLPTSDSDKFDVISCSLVLNFVPTPAQRGAMLRRITQFLRPESSSLFLVLPLPCVANSRYFDASVLEKIMQSLGFRQVRYYEAKKVAYWLYDWNGKCSEIKLRKKEIHKGSSRNNFFIDVNNQSSDEA</sequence>
<dbReference type="EC" id="2.1.1.-" evidence="4"/>
<evidence type="ECO:0000256" key="3">
    <source>
        <dbReference type="ARBA" id="ARBA00022691"/>
    </source>
</evidence>
<evidence type="ECO:0000256" key="5">
    <source>
        <dbReference type="SAM" id="MobiDB-lite"/>
    </source>
</evidence>
<proteinExistence type="inferred from homology"/>
<comment type="subcellular location">
    <subcellularLocation>
        <location evidence="4">Nucleus</location>
        <location evidence="4">Nucleolus</location>
    </subcellularLocation>
</comment>
<protein>
    <recommendedName>
        <fullName evidence="4">25S rRNA adenine-N(1) methyltransferase</fullName>
        <ecNumber evidence="4">2.1.1.-</ecNumber>
    </recommendedName>
</protein>
<keyword evidence="3 4" id="KW-0949">S-adenosyl-L-methionine</keyword>
<dbReference type="PANTHER" id="PTHR21008">
    <property type="entry name" value="S-ADENOSYLMETHIONINE SENSOR UPSTREAM OF MTORC1-RELATED"/>
    <property type="match status" value="1"/>
</dbReference>
<dbReference type="KEGG" id="clus:A9F13_08g02222"/>
<evidence type="ECO:0000313" key="6">
    <source>
        <dbReference type="EMBL" id="OVF08512.1"/>
    </source>
</evidence>
<keyword evidence="1 4" id="KW-0489">Methyltransferase</keyword>
<dbReference type="GO" id="GO:0005730">
    <property type="term" value="C:nucleolus"/>
    <property type="evidence" value="ECO:0007669"/>
    <property type="project" value="UniProtKB-SubCell"/>
</dbReference>
<dbReference type="GO" id="GO:0016433">
    <property type="term" value="F:rRNA (adenine) methyltransferase activity"/>
    <property type="evidence" value="ECO:0007669"/>
    <property type="project" value="UniProtKB-UniRule"/>
</dbReference>
<dbReference type="EMBL" id="LYUB02000008">
    <property type="protein sequence ID" value="OVF08512.1"/>
    <property type="molecule type" value="Genomic_DNA"/>
</dbReference>
<feature type="region of interest" description="Disordered" evidence="5">
    <location>
        <begin position="1"/>
        <end position="21"/>
    </location>
</feature>
<evidence type="ECO:0000256" key="4">
    <source>
        <dbReference type="HAMAP-Rule" id="MF_03044"/>
    </source>
</evidence>
<comment type="caution">
    <text evidence="6">The sequence shown here is derived from an EMBL/GenBank/DDBJ whole genome shotgun (WGS) entry which is preliminary data.</text>
</comment>
<evidence type="ECO:0000256" key="2">
    <source>
        <dbReference type="ARBA" id="ARBA00022679"/>
    </source>
</evidence>
<dbReference type="PANTHER" id="PTHR21008:SF1">
    <property type="entry name" value="25S RRNA (ADENINE(2142)-N(1))-METHYLTRANSFERASE"/>
    <property type="match status" value="1"/>
</dbReference>
<reference evidence="6 7" key="1">
    <citation type="submission" date="2017-04" db="EMBL/GenBank/DDBJ databases">
        <title>Draft genome of the yeast Clavispora lusitaniae type strain CBS 6936.</title>
        <authorList>
            <person name="Durrens P."/>
            <person name="Klopp C."/>
            <person name="Biteau N."/>
            <person name="Fitton-Ouhabi V."/>
            <person name="Dementhon K."/>
            <person name="Accoceberry I."/>
            <person name="Sherman D.J."/>
            <person name="Noel T."/>
        </authorList>
    </citation>
    <scope>NUCLEOTIDE SEQUENCE [LARGE SCALE GENOMIC DNA]</scope>
    <source>
        <strain evidence="6 7">CBS 6936</strain>
    </source>
</reference>
<feature type="binding site" evidence="4">
    <location>
        <position position="147"/>
    </location>
    <ligand>
        <name>S-adenosyl-L-methionine</name>
        <dbReference type="ChEBI" id="CHEBI:59789"/>
    </ligand>
</feature>
<dbReference type="InterPro" id="IPR029063">
    <property type="entry name" value="SAM-dependent_MTases_sf"/>
</dbReference>
<name>A0AA91PZY8_CLALS</name>
<dbReference type="SUPFAM" id="SSF53335">
    <property type="entry name" value="S-adenosyl-L-methionine-dependent methyltransferases"/>
    <property type="match status" value="1"/>
</dbReference>
<comment type="function">
    <text evidence="4">S-adenosyl-L-methionine-dependent methyltransferase that specifically methylates the N(1) position of an adenine present in helix 65 in 25S rRNA.</text>
</comment>
<dbReference type="AlphaFoldDB" id="A0AA91PZY8"/>
<dbReference type="InterPro" id="IPR021867">
    <property type="entry name" value="Bmt2/SAMTOR"/>
</dbReference>
<gene>
    <name evidence="4" type="primary">BMT2</name>
    <name evidence="6" type="ORF">A9F13_08g02222</name>
</gene>
<keyword evidence="4" id="KW-0539">Nucleus</keyword>
<dbReference type="Proteomes" id="UP000195602">
    <property type="component" value="Unassembled WGS sequence"/>
</dbReference>
<evidence type="ECO:0000313" key="7">
    <source>
        <dbReference type="Proteomes" id="UP000195602"/>
    </source>
</evidence>
<evidence type="ECO:0000256" key="1">
    <source>
        <dbReference type="ARBA" id="ARBA00022603"/>
    </source>
</evidence>
<dbReference type="OMA" id="FHRTSKW"/>
<organism evidence="6 7">
    <name type="scientific">Clavispora lusitaniae</name>
    <name type="common">Candida lusitaniae</name>
    <dbReference type="NCBI Taxonomy" id="36911"/>
    <lineage>
        <taxon>Eukaryota</taxon>
        <taxon>Fungi</taxon>
        <taxon>Dikarya</taxon>
        <taxon>Ascomycota</taxon>
        <taxon>Saccharomycotina</taxon>
        <taxon>Pichiomycetes</taxon>
        <taxon>Metschnikowiaceae</taxon>
        <taxon>Clavispora</taxon>
    </lineage>
</organism>
<keyword evidence="2 4" id="KW-0808">Transferase</keyword>
<feature type="binding site" evidence="4">
    <location>
        <position position="168"/>
    </location>
    <ligand>
        <name>S-adenosyl-L-methionine</name>
        <dbReference type="ChEBI" id="CHEBI:59789"/>
    </ligand>
</feature>
<dbReference type="Gene3D" id="3.40.50.150">
    <property type="entry name" value="Vaccinia Virus protein VP39"/>
    <property type="match status" value="1"/>
</dbReference>
<dbReference type="HAMAP" id="MF_03044">
    <property type="entry name" value="BMT2"/>
    <property type="match status" value="1"/>
</dbReference>
<comment type="similarity">
    <text evidence="4">Belongs to the BMT2 family.</text>
</comment>
<dbReference type="Pfam" id="PF11968">
    <property type="entry name" value="Bmt2"/>
    <property type="match status" value="1"/>
</dbReference>